<gene>
    <name evidence="8" type="ORF">D2E76_23040</name>
</gene>
<keyword evidence="2 4" id="KW-0238">DNA-binding</keyword>
<evidence type="ECO:0000259" key="6">
    <source>
        <dbReference type="PROSITE" id="PS51898"/>
    </source>
</evidence>
<keyword evidence="3" id="KW-0233">DNA recombination</keyword>
<evidence type="ECO:0000256" key="2">
    <source>
        <dbReference type="ARBA" id="ARBA00023125"/>
    </source>
</evidence>
<accession>A0ABD7HIE6</accession>
<feature type="region of interest" description="Disordered" evidence="5">
    <location>
        <begin position="1"/>
        <end position="34"/>
    </location>
</feature>
<name>A0ABD7HIE6_9MYCO</name>
<dbReference type="Gene3D" id="1.10.150.130">
    <property type="match status" value="1"/>
</dbReference>
<protein>
    <submittedName>
        <fullName evidence="8">Site-specific integrase</fullName>
    </submittedName>
</protein>
<evidence type="ECO:0000313" key="9">
    <source>
        <dbReference type="Proteomes" id="UP000284557"/>
    </source>
</evidence>
<dbReference type="SUPFAM" id="SSF56349">
    <property type="entry name" value="DNA breaking-rejoining enzymes"/>
    <property type="match status" value="1"/>
</dbReference>
<organism evidence="8 9">
    <name type="scientific">Mycobacteroides abscessus</name>
    <dbReference type="NCBI Taxonomy" id="36809"/>
    <lineage>
        <taxon>Bacteria</taxon>
        <taxon>Bacillati</taxon>
        <taxon>Actinomycetota</taxon>
        <taxon>Actinomycetes</taxon>
        <taxon>Mycobacteriales</taxon>
        <taxon>Mycobacteriaceae</taxon>
        <taxon>Mycobacteroides</taxon>
    </lineage>
</organism>
<feature type="domain" description="Core-binding (CB)" evidence="7">
    <location>
        <begin position="57"/>
        <end position="142"/>
    </location>
</feature>
<comment type="similarity">
    <text evidence="1">Belongs to the 'phage' integrase family.</text>
</comment>
<dbReference type="Pfam" id="PF00589">
    <property type="entry name" value="Phage_integrase"/>
    <property type="match status" value="1"/>
</dbReference>
<reference evidence="8 9" key="1">
    <citation type="submission" date="2018-08" db="EMBL/GenBank/DDBJ databases">
        <title>Linezolid Resistance in Mycobacterium abscessus: MIC Distribution and Comprehensive Investigation of Resistance Mechanisms.</title>
        <authorList>
            <person name="Ye M."/>
            <person name="Xu L."/>
            <person name="Zou Y."/>
            <person name="Li B."/>
            <person name="Guo Q."/>
            <person name="Zhang Y."/>
            <person name="Zhan M."/>
            <person name="Xu B."/>
            <person name="Yu F."/>
            <person name="Zhang Z."/>
            <person name="Chu H."/>
        </authorList>
    </citation>
    <scope>NUCLEOTIDE SEQUENCE [LARGE SCALE GENOMIC DNA]</scope>
    <source>
        <strain evidence="8 9">G143</strain>
    </source>
</reference>
<dbReference type="RefSeq" id="WP_100520518.1">
    <property type="nucleotide sequence ID" value="NZ_QXBN01000023.1"/>
</dbReference>
<dbReference type="AlphaFoldDB" id="A0ABD7HIE6"/>
<dbReference type="Gene3D" id="1.10.443.10">
    <property type="entry name" value="Intergrase catalytic core"/>
    <property type="match status" value="1"/>
</dbReference>
<evidence type="ECO:0000256" key="5">
    <source>
        <dbReference type="SAM" id="MobiDB-lite"/>
    </source>
</evidence>
<dbReference type="InterPro" id="IPR044068">
    <property type="entry name" value="CB"/>
</dbReference>
<dbReference type="Proteomes" id="UP000284557">
    <property type="component" value="Unassembled WGS sequence"/>
</dbReference>
<evidence type="ECO:0000256" key="4">
    <source>
        <dbReference type="PROSITE-ProRule" id="PRU01248"/>
    </source>
</evidence>
<dbReference type="GO" id="GO:0006310">
    <property type="term" value="P:DNA recombination"/>
    <property type="evidence" value="ECO:0007669"/>
    <property type="project" value="UniProtKB-KW"/>
</dbReference>
<evidence type="ECO:0000259" key="7">
    <source>
        <dbReference type="PROSITE" id="PS51900"/>
    </source>
</evidence>
<dbReference type="EMBL" id="QXBN01000023">
    <property type="protein sequence ID" value="RIT32691.1"/>
    <property type="molecule type" value="Genomic_DNA"/>
</dbReference>
<dbReference type="InterPro" id="IPR002104">
    <property type="entry name" value="Integrase_catalytic"/>
</dbReference>
<dbReference type="PROSITE" id="PS51900">
    <property type="entry name" value="CB"/>
    <property type="match status" value="1"/>
</dbReference>
<comment type="caution">
    <text evidence="8">The sequence shown here is derived from an EMBL/GenBank/DDBJ whole genome shotgun (WGS) entry which is preliminary data.</text>
</comment>
<dbReference type="InterPro" id="IPR011010">
    <property type="entry name" value="DNA_brk_join_enz"/>
</dbReference>
<dbReference type="GO" id="GO:0003677">
    <property type="term" value="F:DNA binding"/>
    <property type="evidence" value="ECO:0007669"/>
    <property type="project" value="UniProtKB-UniRule"/>
</dbReference>
<sequence>MSVRDASGRPRKLQRISPPKFDTRGRAIPDAGGNRAAEAVQVAARDLASSPMDNTITLSTTIRELWTTHYRPYLIKKGRAQRTLDSYDREAERFIKRFGSRRLSEVPTTFLEAYLSDLAEHHGPGSAKSCRSALSGMFRYAIRISSGAVSVNPLREVELDKDVEPKGRTGGAAHIGAEDVRFILEAVRRSTAPCPRILSAAERKKPPKSYTPPTVAEYCESADMADYVDLLYGLNLRTSQVLGVMWPDFDLINRVFVPSGKIIRVKGKGLVRVTKDDDPKNRFQPISVPEFAIKTLEARKHALAKRKLAFGAPIADEFADLVFPSDEWTPRDPTNVATQWRRIRAALGIAEDITAHSFRKAGATFKDDAGLPMRVIADSLGQADILTTQRHYLARGKAHPEAAAVLDRMLEHPAN</sequence>
<dbReference type="PROSITE" id="PS51898">
    <property type="entry name" value="TYR_RECOMBINASE"/>
    <property type="match status" value="1"/>
</dbReference>
<evidence type="ECO:0000256" key="1">
    <source>
        <dbReference type="ARBA" id="ARBA00008857"/>
    </source>
</evidence>
<proteinExistence type="inferred from homology"/>
<dbReference type="InterPro" id="IPR013762">
    <property type="entry name" value="Integrase-like_cat_sf"/>
</dbReference>
<dbReference type="PANTHER" id="PTHR30349">
    <property type="entry name" value="PHAGE INTEGRASE-RELATED"/>
    <property type="match status" value="1"/>
</dbReference>
<evidence type="ECO:0000313" key="8">
    <source>
        <dbReference type="EMBL" id="RIT32691.1"/>
    </source>
</evidence>
<evidence type="ECO:0000256" key="3">
    <source>
        <dbReference type="ARBA" id="ARBA00023172"/>
    </source>
</evidence>
<feature type="domain" description="Tyr recombinase" evidence="6">
    <location>
        <begin position="205"/>
        <end position="405"/>
    </location>
</feature>
<dbReference type="PANTHER" id="PTHR30349:SF64">
    <property type="entry name" value="PROPHAGE INTEGRASE INTD-RELATED"/>
    <property type="match status" value="1"/>
</dbReference>
<dbReference type="InterPro" id="IPR010998">
    <property type="entry name" value="Integrase_recombinase_N"/>
</dbReference>
<dbReference type="InterPro" id="IPR050090">
    <property type="entry name" value="Tyrosine_recombinase_XerCD"/>
</dbReference>